<name>A0A644UDZ5_9ZZZZ</name>
<sequence length="62" mass="7144">MMSFHRLNWENPEIDDPGMNHNSSRQDIHSNCAPWICSPEPGVWTWGVPVPTPSLEKQKNED</sequence>
<dbReference type="AlphaFoldDB" id="A0A644UDZ5"/>
<reference evidence="2" key="1">
    <citation type="submission" date="2019-08" db="EMBL/GenBank/DDBJ databases">
        <authorList>
            <person name="Kucharzyk K."/>
            <person name="Murdoch R.W."/>
            <person name="Higgins S."/>
            <person name="Loffler F."/>
        </authorList>
    </citation>
    <scope>NUCLEOTIDE SEQUENCE</scope>
</reference>
<accession>A0A644UDZ5</accession>
<organism evidence="2">
    <name type="scientific">bioreactor metagenome</name>
    <dbReference type="NCBI Taxonomy" id="1076179"/>
    <lineage>
        <taxon>unclassified sequences</taxon>
        <taxon>metagenomes</taxon>
        <taxon>ecological metagenomes</taxon>
    </lineage>
</organism>
<evidence type="ECO:0000256" key="1">
    <source>
        <dbReference type="SAM" id="MobiDB-lite"/>
    </source>
</evidence>
<gene>
    <name evidence="2" type="ORF">SDC9_22932</name>
</gene>
<dbReference type="EMBL" id="VSSQ01000103">
    <property type="protein sequence ID" value="MPL77081.1"/>
    <property type="molecule type" value="Genomic_DNA"/>
</dbReference>
<proteinExistence type="predicted"/>
<feature type="region of interest" description="Disordered" evidence="1">
    <location>
        <begin position="1"/>
        <end position="26"/>
    </location>
</feature>
<evidence type="ECO:0000313" key="2">
    <source>
        <dbReference type="EMBL" id="MPL77081.1"/>
    </source>
</evidence>
<comment type="caution">
    <text evidence="2">The sequence shown here is derived from an EMBL/GenBank/DDBJ whole genome shotgun (WGS) entry which is preliminary data.</text>
</comment>
<protein>
    <submittedName>
        <fullName evidence="2">Uncharacterized protein</fullName>
    </submittedName>
</protein>